<organism evidence="7 8">
    <name type="scientific">Marinilabilia salmonicolor</name>
    <dbReference type="NCBI Taxonomy" id="989"/>
    <lineage>
        <taxon>Bacteria</taxon>
        <taxon>Pseudomonadati</taxon>
        <taxon>Bacteroidota</taxon>
        <taxon>Bacteroidia</taxon>
        <taxon>Marinilabiliales</taxon>
        <taxon>Marinilabiliaceae</taxon>
        <taxon>Marinilabilia</taxon>
    </lineage>
</organism>
<dbReference type="EMBL" id="QPIZ01000002">
    <property type="protein sequence ID" value="RCW39008.1"/>
    <property type="molecule type" value="Genomic_DNA"/>
</dbReference>
<evidence type="ECO:0000256" key="4">
    <source>
        <dbReference type="ARBA" id="ARBA00023136"/>
    </source>
</evidence>
<name>A0A2T0WXQ2_9BACT</name>
<feature type="domain" description="Calcineurin-like phosphoesterase" evidence="6">
    <location>
        <begin position="8"/>
        <end position="207"/>
    </location>
</feature>
<evidence type="ECO:0000313" key="8">
    <source>
        <dbReference type="Proteomes" id="UP000252733"/>
    </source>
</evidence>
<dbReference type="GO" id="GO:0009245">
    <property type="term" value="P:lipid A biosynthetic process"/>
    <property type="evidence" value="ECO:0007669"/>
    <property type="project" value="TreeGrafter"/>
</dbReference>
<proteinExistence type="predicted"/>
<keyword evidence="4" id="KW-0472">Membrane</keyword>
<dbReference type="RefSeq" id="WP_106154671.1">
    <property type="nucleotide sequence ID" value="NZ_PVTS01000025.1"/>
</dbReference>
<dbReference type="GO" id="GO:0046872">
    <property type="term" value="F:metal ion binding"/>
    <property type="evidence" value="ECO:0007669"/>
    <property type="project" value="UniProtKB-KW"/>
</dbReference>
<evidence type="ECO:0000313" key="7">
    <source>
        <dbReference type="EMBL" id="RCW39008.1"/>
    </source>
</evidence>
<dbReference type="GO" id="GO:0016020">
    <property type="term" value="C:membrane"/>
    <property type="evidence" value="ECO:0007669"/>
    <property type="project" value="GOC"/>
</dbReference>
<keyword evidence="2" id="KW-0997">Cell inner membrane</keyword>
<dbReference type="InterPro" id="IPR004843">
    <property type="entry name" value="Calcineurin-like_PHP"/>
</dbReference>
<sequence length="281" mass="32006">MSEKRSLKAVVVSDAHLGTISSKANQLYTYLKTIQPETLVLNGDIIDFWRFSKRYFPASHLRVIRYLFKMAETGTKIIFIPGNHDEVGRRFTGVDFGHLRIDNKVVLTLDGKSSWIFHGDVFDVVMHHSKWLAKMGAAGYGILAGINRMVNSVLRFFGRNPISLAAKIKDKVKGGKKEPVTKFEAMVARLGIRKGYHYVICGHIHRPAKKRIKSPAGAITYLNSGDWVDHMTSLEYENEDWHLRHWDASIETSVEDTVEEQILSETIEDVFNRAFKEVLKS</sequence>
<dbReference type="Pfam" id="PF00149">
    <property type="entry name" value="Metallophos"/>
    <property type="match status" value="1"/>
</dbReference>
<keyword evidence="3" id="KW-0479">Metal-binding</keyword>
<dbReference type="SUPFAM" id="SSF56300">
    <property type="entry name" value="Metallo-dependent phosphatases"/>
    <property type="match status" value="1"/>
</dbReference>
<gene>
    <name evidence="7" type="ORF">DFO77_102162</name>
</gene>
<evidence type="ECO:0000256" key="5">
    <source>
        <dbReference type="ARBA" id="ARBA00023211"/>
    </source>
</evidence>
<evidence type="ECO:0000256" key="3">
    <source>
        <dbReference type="ARBA" id="ARBA00022723"/>
    </source>
</evidence>
<dbReference type="Gene3D" id="3.60.21.10">
    <property type="match status" value="1"/>
</dbReference>
<dbReference type="STRING" id="1168289.GCA_000259075_03500"/>
<dbReference type="InterPro" id="IPR029052">
    <property type="entry name" value="Metallo-depent_PP-like"/>
</dbReference>
<comment type="caution">
    <text evidence="7">The sequence shown here is derived from an EMBL/GenBank/DDBJ whole genome shotgun (WGS) entry which is preliminary data.</text>
</comment>
<dbReference type="Proteomes" id="UP000252733">
    <property type="component" value="Unassembled WGS sequence"/>
</dbReference>
<keyword evidence="1" id="KW-1003">Cell membrane</keyword>
<dbReference type="InterPro" id="IPR043461">
    <property type="entry name" value="LpxH-like"/>
</dbReference>
<evidence type="ECO:0000256" key="2">
    <source>
        <dbReference type="ARBA" id="ARBA00022519"/>
    </source>
</evidence>
<keyword evidence="5" id="KW-0464">Manganese</keyword>
<dbReference type="CDD" id="cd07398">
    <property type="entry name" value="MPP_YbbF-LpxH"/>
    <property type="match status" value="1"/>
</dbReference>
<evidence type="ECO:0000256" key="1">
    <source>
        <dbReference type="ARBA" id="ARBA00022475"/>
    </source>
</evidence>
<keyword evidence="8" id="KW-1185">Reference proteome</keyword>
<dbReference type="OrthoDB" id="9802481at2"/>
<evidence type="ECO:0000259" key="6">
    <source>
        <dbReference type="Pfam" id="PF00149"/>
    </source>
</evidence>
<dbReference type="PANTHER" id="PTHR34990">
    <property type="entry name" value="UDP-2,3-DIACYLGLUCOSAMINE HYDROLASE-RELATED"/>
    <property type="match status" value="1"/>
</dbReference>
<dbReference type="AlphaFoldDB" id="A0A2T0WXQ2"/>
<dbReference type="PANTHER" id="PTHR34990:SF2">
    <property type="entry name" value="BLL8164 PROTEIN"/>
    <property type="match status" value="1"/>
</dbReference>
<reference evidence="7 8" key="1">
    <citation type="submission" date="2018-07" db="EMBL/GenBank/DDBJ databases">
        <title>Freshwater and sediment microbial communities from various areas in North America, analyzing microbe dynamics in response to fracking.</title>
        <authorList>
            <person name="Lamendella R."/>
        </authorList>
    </citation>
    <scope>NUCLEOTIDE SEQUENCE [LARGE SCALE GENOMIC DNA]</scope>
    <source>
        <strain evidence="7 8">160A</strain>
    </source>
</reference>
<dbReference type="GO" id="GO:0008758">
    <property type="term" value="F:UDP-2,3-diacylglucosamine hydrolase activity"/>
    <property type="evidence" value="ECO:0007669"/>
    <property type="project" value="TreeGrafter"/>
</dbReference>
<protein>
    <submittedName>
        <fullName evidence="7">UDP-2,3-diacylglucosamine pyrophosphatase LpxH</fullName>
    </submittedName>
</protein>
<accession>A0A2T0WXQ2</accession>